<dbReference type="InParanoid" id="A0A2K1IN54"/>
<gene>
    <name evidence="1" type="ORF">PHYPA_027028</name>
</gene>
<dbReference type="EnsemblPlants" id="Pp3c22_11880V3.1">
    <property type="protein sequence ID" value="Pp3c22_11880V3.1"/>
    <property type="gene ID" value="Pp3c22_11880"/>
</dbReference>
<organism evidence="1">
    <name type="scientific">Physcomitrium patens</name>
    <name type="common">Spreading-leaved earth moss</name>
    <name type="synonym">Physcomitrella patens</name>
    <dbReference type="NCBI Taxonomy" id="3218"/>
    <lineage>
        <taxon>Eukaryota</taxon>
        <taxon>Viridiplantae</taxon>
        <taxon>Streptophyta</taxon>
        <taxon>Embryophyta</taxon>
        <taxon>Bryophyta</taxon>
        <taxon>Bryophytina</taxon>
        <taxon>Bryopsida</taxon>
        <taxon>Funariidae</taxon>
        <taxon>Funariales</taxon>
        <taxon>Funariaceae</taxon>
        <taxon>Physcomitrium</taxon>
    </lineage>
</organism>
<evidence type="ECO:0000313" key="2">
    <source>
        <dbReference type="EnsemblPlants" id="Pp3c22_11880V3.1"/>
    </source>
</evidence>
<reference evidence="1 3" key="1">
    <citation type="journal article" date="2008" name="Science">
        <title>The Physcomitrella genome reveals evolutionary insights into the conquest of land by plants.</title>
        <authorList>
            <person name="Rensing S."/>
            <person name="Lang D."/>
            <person name="Zimmer A."/>
            <person name="Terry A."/>
            <person name="Salamov A."/>
            <person name="Shapiro H."/>
            <person name="Nishiyama T."/>
            <person name="Perroud P.-F."/>
            <person name="Lindquist E."/>
            <person name="Kamisugi Y."/>
            <person name="Tanahashi T."/>
            <person name="Sakakibara K."/>
            <person name="Fujita T."/>
            <person name="Oishi K."/>
            <person name="Shin-I T."/>
            <person name="Kuroki Y."/>
            <person name="Toyoda A."/>
            <person name="Suzuki Y."/>
            <person name="Hashimoto A."/>
            <person name="Yamaguchi K."/>
            <person name="Sugano A."/>
            <person name="Kohara Y."/>
            <person name="Fujiyama A."/>
            <person name="Anterola A."/>
            <person name="Aoki S."/>
            <person name="Ashton N."/>
            <person name="Barbazuk W.B."/>
            <person name="Barker E."/>
            <person name="Bennetzen J."/>
            <person name="Bezanilla M."/>
            <person name="Blankenship R."/>
            <person name="Cho S.H."/>
            <person name="Dutcher S."/>
            <person name="Estelle M."/>
            <person name="Fawcett J.A."/>
            <person name="Gundlach H."/>
            <person name="Hanada K."/>
            <person name="Heyl A."/>
            <person name="Hicks K.A."/>
            <person name="Hugh J."/>
            <person name="Lohr M."/>
            <person name="Mayer K."/>
            <person name="Melkozernov A."/>
            <person name="Murata T."/>
            <person name="Nelson D."/>
            <person name="Pils B."/>
            <person name="Prigge M."/>
            <person name="Reiss B."/>
            <person name="Renner T."/>
            <person name="Rombauts S."/>
            <person name="Rushton P."/>
            <person name="Sanderfoot A."/>
            <person name="Schween G."/>
            <person name="Shiu S.-H."/>
            <person name="Stueber K."/>
            <person name="Theodoulou F.L."/>
            <person name="Tu H."/>
            <person name="Van de Peer Y."/>
            <person name="Verrier P.J."/>
            <person name="Waters E."/>
            <person name="Wood A."/>
            <person name="Yang L."/>
            <person name="Cove D."/>
            <person name="Cuming A."/>
            <person name="Hasebe M."/>
            <person name="Lucas S."/>
            <person name="Mishler D.B."/>
            <person name="Reski R."/>
            <person name="Grigoriev I."/>
            <person name="Quatrano R.S."/>
            <person name="Boore J.L."/>
        </authorList>
    </citation>
    <scope>NUCLEOTIDE SEQUENCE [LARGE SCALE GENOMIC DNA]</scope>
    <source>
        <strain evidence="2 3">cv. Gransden 2004</strain>
    </source>
</reference>
<keyword evidence="3" id="KW-1185">Reference proteome</keyword>
<protein>
    <submittedName>
        <fullName evidence="1 2">Uncharacterized protein</fullName>
    </submittedName>
</protein>
<dbReference type="AlphaFoldDB" id="A0A2K1IN54"/>
<dbReference type="Proteomes" id="UP000006727">
    <property type="component" value="Chromosome 22"/>
</dbReference>
<reference evidence="2" key="3">
    <citation type="submission" date="2020-12" db="UniProtKB">
        <authorList>
            <consortium name="EnsemblPlants"/>
        </authorList>
    </citation>
    <scope>IDENTIFICATION</scope>
</reference>
<sequence>MFQPACRCSIVVSIPACHAGDPGSIPGSGGLRNCFGHLGTLHSDFVQTSIIVSLAFPSLPCILVSFHHPLLSPNSLPTNPHETNPNPFIEDTLLCLYSLGSYNILEFNVIFGF</sequence>
<proteinExistence type="predicted"/>
<accession>A0A2K1IN54</accession>
<name>A0A2K1IN54_PHYPA</name>
<evidence type="ECO:0000313" key="1">
    <source>
        <dbReference type="EMBL" id="PNR30712.1"/>
    </source>
</evidence>
<dbReference type="Gramene" id="Pp3c22_11880V3.1">
    <property type="protein sequence ID" value="Pp3c22_11880V3.1"/>
    <property type="gene ID" value="Pp3c22_11880"/>
</dbReference>
<evidence type="ECO:0000313" key="3">
    <source>
        <dbReference type="Proteomes" id="UP000006727"/>
    </source>
</evidence>
<dbReference type="EMBL" id="ABEU02000022">
    <property type="protein sequence ID" value="PNR30712.1"/>
    <property type="molecule type" value="Genomic_DNA"/>
</dbReference>
<reference evidence="1 3" key="2">
    <citation type="journal article" date="2018" name="Plant J.">
        <title>The Physcomitrella patens chromosome-scale assembly reveals moss genome structure and evolution.</title>
        <authorList>
            <person name="Lang D."/>
            <person name="Ullrich K.K."/>
            <person name="Murat F."/>
            <person name="Fuchs J."/>
            <person name="Jenkins J."/>
            <person name="Haas F.B."/>
            <person name="Piednoel M."/>
            <person name="Gundlach H."/>
            <person name="Van Bel M."/>
            <person name="Meyberg R."/>
            <person name="Vives C."/>
            <person name="Morata J."/>
            <person name="Symeonidi A."/>
            <person name="Hiss M."/>
            <person name="Muchero W."/>
            <person name="Kamisugi Y."/>
            <person name="Saleh O."/>
            <person name="Blanc G."/>
            <person name="Decker E.L."/>
            <person name="van Gessel N."/>
            <person name="Grimwood J."/>
            <person name="Hayes R.D."/>
            <person name="Graham S.W."/>
            <person name="Gunter L.E."/>
            <person name="McDaniel S.F."/>
            <person name="Hoernstein S.N.W."/>
            <person name="Larsson A."/>
            <person name="Li F.W."/>
            <person name="Perroud P.F."/>
            <person name="Phillips J."/>
            <person name="Ranjan P."/>
            <person name="Rokshar D.S."/>
            <person name="Rothfels C.J."/>
            <person name="Schneider L."/>
            <person name="Shu S."/>
            <person name="Stevenson D.W."/>
            <person name="Thummler F."/>
            <person name="Tillich M."/>
            <person name="Villarreal Aguilar J.C."/>
            <person name="Widiez T."/>
            <person name="Wong G.K."/>
            <person name="Wymore A."/>
            <person name="Zhang Y."/>
            <person name="Zimmer A.D."/>
            <person name="Quatrano R.S."/>
            <person name="Mayer K.F.X."/>
            <person name="Goodstein D."/>
            <person name="Casacuberta J.M."/>
            <person name="Vandepoele K."/>
            <person name="Reski R."/>
            <person name="Cuming A.C."/>
            <person name="Tuskan G.A."/>
            <person name="Maumus F."/>
            <person name="Salse J."/>
            <person name="Schmutz J."/>
            <person name="Rensing S.A."/>
        </authorList>
    </citation>
    <scope>NUCLEOTIDE SEQUENCE [LARGE SCALE GENOMIC DNA]</scope>
    <source>
        <strain evidence="2 3">cv. Gransden 2004</strain>
    </source>
</reference>